<dbReference type="GO" id="GO:0009052">
    <property type="term" value="P:pentose-phosphate shunt, non-oxidative branch"/>
    <property type="evidence" value="ECO:0007669"/>
    <property type="project" value="TreeGrafter"/>
</dbReference>
<evidence type="ECO:0000256" key="4">
    <source>
        <dbReference type="PIRSR" id="PIRSR005384-2"/>
    </source>
</evidence>
<evidence type="ECO:0000313" key="6">
    <source>
        <dbReference type="Proteomes" id="UP000263900"/>
    </source>
</evidence>
<proteinExistence type="inferred from homology"/>
<name>A0A3B7MPM1_9BACT</name>
<evidence type="ECO:0000313" key="5">
    <source>
        <dbReference type="EMBL" id="AXY76464.1"/>
    </source>
</evidence>
<dbReference type="PANTHER" id="PTHR30345">
    <property type="entry name" value="RIBOSE-5-PHOSPHATE ISOMERASE B"/>
    <property type="match status" value="1"/>
</dbReference>
<dbReference type="Pfam" id="PF02502">
    <property type="entry name" value="LacAB_rpiB"/>
    <property type="match status" value="1"/>
</dbReference>
<dbReference type="InterPro" id="IPR004785">
    <property type="entry name" value="RpiB"/>
</dbReference>
<feature type="active site" description="Proton acceptor" evidence="3">
    <location>
        <position position="73"/>
    </location>
</feature>
<dbReference type="GO" id="GO:0019316">
    <property type="term" value="P:D-allose catabolic process"/>
    <property type="evidence" value="ECO:0007669"/>
    <property type="project" value="TreeGrafter"/>
</dbReference>
<evidence type="ECO:0000256" key="2">
    <source>
        <dbReference type="ARBA" id="ARBA00023235"/>
    </source>
</evidence>
<dbReference type="SUPFAM" id="SSF89623">
    <property type="entry name" value="Ribose/Galactose isomerase RpiB/AlsB"/>
    <property type="match status" value="1"/>
</dbReference>
<comment type="similarity">
    <text evidence="1">Belongs to the LacAB/RpiB family.</text>
</comment>
<dbReference type="Gene3D" id="3.40.1400.10">
    <property type="entry name" value="Sugar-phosphate isomerase, RpiB/LacA/LacB"/>
    <property type="match status" value="1"/>
</dbReference>
<dbReference type="EMBL" id="CP032157">
    <property type="protein sequence ID" value="AXY76464.1"/>
    <property type="molecule type" value="Genomic_DNA"/>
</dbReference>
<feature type="binding site" evidence="4">
    <location>
        <position position="144"/>
    </location>
    <ligand>
        <name>D-ribulose 5-phosphate</name>
        <dbReference type="ChEBI" id="CHEBI:58121"/>
    </ligand>
</feature>
<evidence type="ECO:0000256" key="1">
    <source>
        <dbReference type="ARBA" id="ARBA00008754"/>
    </source>
</evidence>
<dbReference type="KEGG" id="pseg:D3H65_21775"/>
<feature type="binding site" evidence="4">
    <location>
        <begin position="16"/>
        <end position="17"/>
    </location>
    <ligand>
        <name>D-ribulose 5-phosphate</name>
        <dbReference type="ChEBI" id="CHEBI:58121"/>
    </ligand>
</feature>
<dbReference type="InterPro" id="IPR003500">
    <property type="entry name" value="RpiB_LacA_LacB"/>
</dbReference>
<dbReference type="AlphaFoldDB" id="A0A3B7MPM1"/>
<reference evidence="5 6" key="1">
    <citation type="submission" date="2018-09" db="EMBL/GenBank/DDBJ databases">
        <title>Genome sequencing of strain 6GH32-13.</title>
        <authorList>
            <person name="Weon H.-Y."/>
            <person name="Heo J."/>
            <person name="Kwon S.-W."/>
        </authorList>
    </citation>
    <scope>NUCLEOTIDE SEQUENCE [LARGE SCALE GENOMIC DNA]</scope>
    <source>
        <strain evidence="5 6">5GH32-13</strain>
    </source>
</reference>
<dbReference type="EC" id="5.3.1.6" evidence="5"/>
<sequence length="151" mass="16624">MASSFDLSKPIAIGSDHAGYDYKVALVKWLTEKGYQISDMGVYENKSVDYPDYAHPVAEWVEKGDAAFGILLCGSANGVCITANKHQGIRAGLAFQTEVAQLIRQHNDANIICIPARFVALEYAKQMVDIFINTPFEGGRHQTRVDKIACN</sequence>
<evidence type="ECO:0000256" key="3">
    <source>
        <dbReference type="PIRSR" id="PIRSR005384-1"/>
    </source>
</evidence>
<dbReference type="GO" id="GO:0004751">
    <property type="term" value="F:ribose-5-phosphate isomerase activity"/>
    <property type="evidence" value="ECO:0007669"/>
    <property type="project" value="UniProtKB-EC"/>
</dbReference>
<feature type="binding site" evidence="4">
    <location>
        <position position="107"/>
    </location>
    <ligand>
        <name>D-ribulose 5-phosphate</name>
        <dbReference type="ChEBI" id="CHEBI:58121"/>
    </ligand>
</feature>
<keyword evidence="6" id="KW-1185">Reference proteome</keyword>
<dbReference type="InterPro" id="IPR036569">
    <property type="entry name" value="RpiB_LacA_LacB_sf"/>
</dbReference>
<accession>A0A3B7MPM1</accession>
<dbReference type="PANTHER" id="PTHR30345:SF0">
    <property type="entry name" value="DNA DAMAGE-REPAIR_TOLERATION PROTEIN DRT102"/>
    <property type="match status" value="1"/>
</dbReference>
<gene>
    <name evidence="5" type="primary">rpiB</name>
    <name evidence="5" type="ORF">D3H65_21775</name>
</gene>
<feature type="binding site" evidence="4">
    <location>
        <position position="117"/>
    </location>
    <ligand>
        <name>D-ribulose 5-phosphate</name>
        <dbReference type="ChEBI" id="CHEBI:58121"/>
    </ligand>
</feature>
<organism evidence="5 6">
    <name type="scientific">Paraflavitalea soli</name>
    <dbReference type="NCBI Taxonomy" id="2315862"/>
    <lineage>
        <taxon>Bacteria</taxon>
        <taxon>Pseudomonadati</taxon>
        <taxon>Bacteroidota</taxon>
        <taxon>Chitinophagia</taxon>
        <taxon>Chitinophagales</taxon>
        <taxon>Chitinophagaceae</taxon>
        <taxon>Paraflavitalea</taxon>
    </lineage>
</organism>
<dbReference type="NCBIfam" id="NF004051">
    <property type="entry name" value="PRK05571.1"/>
    <property type="match status" value="1"/>
</dbReference>
<dbReference type="RefSeq" id="WP_119052341.1">
    <property type="nucleotide sequence ID" value="NZ_CP032157.1"/>
</dbReference>
<feature type="active site" description="Proton donor" evidence="3">
    <location>
        <position position="106"/>
    </location>
</feature>
<protein>
    <submittedName>
        <fullName evidence="5">Ribose 5-phosphate isomerase B</fullName>
        <ecNumber evidence="5">5.3.1.6</ecNumber>
    </submittedName>
</protein>
<feature type="binding site" evidence="4">
    <location>
        <begin position="74"/>
        <end position="78"/>
    </location>
    <ligand>
        <name>D-ribulose 5-phosphate</name>
        <dbReference type="ChEBI" id="CHEBI:58121"/>
    </ligand>
</feature>
<dbReference type="NCBIfam" id="TIGR01120">
    <property type="entry name" value="rpiB"/>
    <property type="match status" value="1"/>
</dbReference>
<dbReference type="OrthoDB" id="1778624at2"/>
<dbReference type="NCBIfam" id="TIGR00689">
    <property type="entry name" value="rpiB_lacA_lacB"/>
    <property type="match status" value="1"/>
</dbReference>
<dbReference type="Proteomes" id="UP000263900">
    <property type="component" value="Chromosome"/>
</dbReference>
<keyword evidence="2 5" id="KW-0413">Isomerase</keyword>
<feature type="binding site" evidence="4">
    <location>
        <position position="140"/>
    </location>
    <ligand>
        <name>D-ribulose 5-phosphate</name>
        <dbReference type="ChEBI" id="CHEBI:58121"/>
    </ligand>
</feature>
<dbReference type="PIRSF" id="PIRSF005384">
    <property type="entry name" value="RpiB_LacA_B"/>
    <property type="match status" value="1"/>
</dbReference>